<reference evidence="3 4" key="1">
    <citation type="submission" date="2021-03" db="EMBL/GenBank/DDBJ databases">
        <title>Sequencing the genomes of 1000 actinobacteria strains.</title>
        <authorList>
            <person name="Klenk H.-P."/>
        </authorList>
    </citation>
    <scope>NUCLEOTIDE SEQUENCE [LARGE SCALE GENOMIC DNA]</scope>
    <source>
        <strain evidence="3 4">DSM 18824</strain>
    </source>
</reference>
<dbReference type="EMBL" id="JAGINT010000001">
    <property type="protein sequence ID" value="MBP2351756.1"/>
    <property type="molecule type" value="Genomic_DNA"/>
</dbReference>
<evidence type="ECO:0000256" key="1">
    <source>
        <dbReference type="SAM" id="MobiDB-lite"/>
    </source>
</evidence>
<proteinExistence type="predicted"/>
<evidence type="ECO:0000313" key="4">
    <source>
        <dbReference type="Proteomes" id="UP000755585"/>
    </source>
</evidence>
<dbReference type="Proteomes" id="UP000755585">
    <property type="component" value="Unassembled WGS sequence"/>
</dbReference>
<name>A0ABS4UJC1_9ACTN</name>
<evidence type="ECO:0000313" key="3">
    <source>
        <dbReference type="EMBL" id="MBP2351756.1"/>
    </source>
</evidence>
<keyword evidence="2" id="KW-0812">Transmembrane</keyword>
<comment type="caution">
    <text evidence="3">The sequence shown here is derived from an EMBL/GenBank/DDBJ whole genome shotgun (WGS) entry which is preliminary data.</text>
</comment>
<keyword evidence="2" id="KW-0472">Membrane</keyword>
<organism evidence="3 4">
    <name type="scientific">Kribbella aluminosa</name>
    <dbReference type="NCBI Taxonomy" id="416017"/>
    <lineage>
        <taxon>Bacteria</taxon>
        <taxon>Bacillati</taxon>
        <taxon>Actinomycetota</taxon>
        <taxon>Actinomycetes</taxon>
        <taxon>Propionibacteriales</taxon>
        <taxon>Kribbellaceae</taxon>
        <taxon>Kribbella</taxon>
    </lineage>
</organism>
<feature type="compositionally biased region" description="Basic residues" evidence="1">
    <location>
        <begin position="238"/>
        <end position="247"/>
    </location>
</feature>
<sequence>MAEKLQQAIPLTVAFGILALGWIEIALNFSFHWNSNGDPGNGLGLPASLCLVAPAAFVAWGLEFAACADAATVIKVTIGSIIDSVAGRVLMAVAPATAELPNFWGIALGVGVLGFGAVILSVFDRYYAPATLGAFAAVVFCWTATGLDHWAQKGGGVGSGLKSPAAPAAAGHGRVRWSALHAVRLGRGELRGLSSRRPPSRLPQHGSRGSCRRSRRQRPCPSAGVGVTTLSAVGQRMPAHRGRRLRSTHPLPAT</sequence>
<feature type="transmembrane region" description="Helical" evidence="2">
    <location>
        <begin position="103"/>
        <end position="123"/>
    </location>
</feature>
<protein>
    <submittedName>
        <fullName evidence="3">Uncharacterized protein</fullName>
    </submittedName>
</protein>
<feature type="transmembrane region" description="Helical" evidence="2">
    <location>
        <begin position="12"/>
        <end position="31"/>
    </location>
</feature>
<keyword evidence="4" id="KW-1185">Reference proteome</keyword>
<feature type="transmembrane region" description="Helical" evidence="2">
    <location>
        <begin position="74"/>
        <end position="97"/>
    </location>
</feature>
<feature type="transmembrane region" description="Helical" evidence="2">
    <location>
        <begin position="43"/>
        <end position="62"/>
    </location>
</feature>
<feature type="compositionally biased region" description="Low complexity" evidence="1">
    <location>
        <begin position="191"/>
        <end position="209"/>
    </location>
</feature>
<keyword evidence="2" id="KW-1133">Transmembrane helix</keyword>
<gene>
    <name evidence="3" type="ORF">JOF29_002839</name>
</gene>
<accession>A0ABS4UJC1</accession>
<feature type="region of interest" description="Disordered" evidence="1">
    <location>
        <begin position="191"/>
        <end position="254"/>
    </location>
</feature>
<evidence type="ECO:0000256" key="2">
    <source>
        <dbReference type="SAM" id="Phobius"/>
    </source>
</evidence>
<dbReference type="RefSeq" id="WP_209694615.1">
    <property type="nucleotide sequence ID" value="NZ_BAAAVU010000013.1"/>
</dbReference>